<name>C0BUU3_BIFPS</name>
<protein>
    <submittedName>
        <fullName evidence="1">Uncharacterized protein</fullName>
    </submittedName>
</protein>
<dbReference type="Proteomes" id="UP000003875">
    <property type="component" value="Unassembled WGS sequence"/>
</dbReference>
<comment type="caution">
    <text evidence="1">The sequence shown here is derived from an EMBL/GenBank/DDBJ whole genome shotgun (WGS) entry which is preliminary data.</text>
</comment>
<sequence>MPSCIMLGAESMLTNMRQREHAEYSRGIQEAIRGFGNTWDSICL</sequence>
<proteinExistence type="predicted"/>
<reference evidence="1 2" key="2">
    <citation type="submission" date="2009-02" db="EMBL/GenBank/DDBJ databases">
        <authorList>
            <person name="Fulton L."/>
            <person name="Clifton S."/>
            <person name="Fulton B."/>
            <person name="Xu J."/>
            <person name="Minx P."/>
            <person name="Pepin K.H."/>
            <person name="Johnson M."/>
            <person name="Bhonagiri V."/>
            <person name="Nash W.E."/>
            <person name="Mardis E.R."/>
            <person name="Wilson R.K."/>
        </authorList>
    </citation>
    <scope>NUCLEOTIDE SEQUENCE [LARGE SCALE GENOMIC DNA]</scope>
    <source>
        <strain evidence="1 2">DSM 20438</strain>
    </source>
</reference>
<organism evidence="1 2">
    <name type="scientific">Bifidobacterium pseudocatenulatum DSM 20438 = JCM 1200 = LMG 10505</name>
    <dbReference type="NCBI Taxonomy" id="547043"/>
    <lineage>
        <taxon>Bacteria</taxon>
        <taxon>Bacillati</taxon>
        <taxon>Actinomycetota</taxon>
        <taxon>Actinomycetes</taxon>
        <taxon>Bifidobacteriales</taxon>
        <taxon>Bifidobacteriaceae</taxon>
        <taxon>Bifidobacterium</taxon>
    </lineage>
</organism>
<dbReference type="EMBL" id="ABXX02000005">
    <property type="protein sequence ID" value="EEG70146.1"/>
    <property type="molecule type" value="Genomic_DNA"/>
</dbReference>
<gene>
    <name evidence="1" type="ORF">BIFPSEUDO_04182</name>
</gene>
<evidence type="ECO:0000313" key="1">
    <source>
        <dbReference type="EMBL" id="EEG70146.1"/>
    </source>
</evidence>
<dbReference type="AlphaFoldDB" id="C0BUU3"/>
<reference evidence="1 2" key="1">
    <citation type="submission" date="2009-02" db="EMBL/GenBank/DDBJ databases">
        <title>Draft genome sequence of Bifidobacterium pseudocatenulatum (DSM 20438).</title>
        <authorList>
            <person name="Sudarsanam P."/>
            <person name="Ley R."/>
            <person name="Guruge J."/>
            <person name="Turnbaugh P.J."/>
            <person name="Mahowald M."/>
            <person name="Liep D."/>
            <person name="Gordon J."/>
        </authorList>
    </citation>
    <scope>NUCLEOTIDE SEQUENCE [LARGE SCALE GENOMIC DNA]</scope>
    <source>
        <strain evidence="1 2">DSM 20438</strain>
    </source>
</reference>
<accession>C0BUU3</accession>
<evidence type="ECO:0000313" key="2">
    <source>
        <dbReference type="Proteomes" id="UP000003875"/>
    </source>
</evidence>